<sequence>MEMLRNIVPYIRPEVSELETKLSRFSLILSKKSMTWQQRCVLVAPHYVLTIKLHD</sequence>
<dbReference type="AlphaFoldDB" id="A0A817AMV2"/>
<evidence type="ECO:0000313" key="1">
    <source>
        <dbReference type="EMBL" id="CAF2282804.1"/>
    </source>
</evidence>
<gene>
    <name evidence="1" type="ORF">DARMORV10_A04P21300.1</name>
</gene>
<dbReference type="EMBL" id="HG994358">
    <property type="protein sequence ID" value="CAF2282804.1"/>
    <property type="molecule type" value="Genomic_DNA"/>
</dbReference>
<name>A0A817AMV2_BRANA</name>
<protein>
    <submittedName>
        <fullName evidence="1">(rape) hypothetical protein</fullName>
    </submittedName>
</protein>
<dbReference type="Proteomes" id="UP001295469">
    <property type="component" value="Chromosome A04"/>
</dbReference>
<accession>A0A817AMV2</accession>
<organism evidence="1">
    <name type="scientific">Brassica napus</name>
    <name type="common">Rape</name>
    <dbReference type="NCBI Taxonomy" id="3708"/>
    <lineage>
        <taxon>Eukaryota</taxon>
        <taxon>Viridiplantae</taxon>
        <taxon>Streptophyta</taxon>
        <taxon>Embryophyta</taxon>
        <taxon>Tracheophyta</taxon>
        <taxon>Spermatophyta</taxon>
        <taxon>Magnoliopsida</taxon>
        <taxon>eudicotyledons</taxon>
        <taxon>Gunneridae</taxon>
        <taxon>Pentapetalae</taxon>
        <taxon>rosids</taxon>
        <taxon>malvids</taxon>
        <taxon>Brassicales</taxon>
        <taxon>Brassicaceae</taxon>
        <taxon>Brassiceae</taxon>
        <taxon>Brassica</taxon>
    </lineage>
</organism>
<reference evidence="1" key="1">
    <citation type="submission" date="2021-01" db="EMBL/GenBank/DDBJ databases">
        <authorList>
            <consortium name="Genoscope - CEA"/>
            <person name="William W."/>
        </authorList>
    </citation>
    <scope>NUCLEOTIDE SEQUENCE</scope>
</reference>
<proteinExistence type="predicted"/>